<evidence type="ECO:0000313" key="2">
    <source>
        <dbReference type="EMBL" id="RYR30525.1"/>
    </source>
</evidence>
<name>A0A445AVQ2_ARAHY</name>
<evidence type="ECO:0000256" key="1">
    <source>
        <dbReference type="SAM" id="Phobius"/>
    </source>
</evidence>
<proteinExistence type="predicted"/>
<gene>
    <name evidence="2" type="ORF">Ahy_B01g055280</name>
</gene>
<feature type="transmembrane region" description="Helical" evidence="1">
    <location>
        <begin position="83"/>
        <end position="109"/>
    </location>
</feature>
<keyword evidence="3" id="KW-1185">Reference proteome</keyword>
<keyword evidence="1" id="KW-0812">Transmembrane</keyword>
<sequence length="194" mass="21097">MSLASRGPDNLGPLVSLLSSTGLIADEDLKGLLLVYTIIRSCILPSNGPDSLMALLAGATFSCILPSNGPDSAMVLLRHRQCWLFLLFLLLTGLIPHHHTFPFPLVLYLRRWLRHVLEVDIVAVNHKLVHALPEASLEDGGELLLENLEPVLGNGDSHALEELVVEVSGVFQLELVAGESEAIVVDERRIKGCS</sequence>
<evidence type="ECO:0000313" key="3">
    <source>
        <dbReference type="Proteomes" id="UP000289738"/>
    </source>
</evidence>
<dbReference type="AlphaFoldDB" id="A0A445AVQ2"/>
<keyword evidence="1" id="KW-0472">Membrane</keyword>
<reference evidence="2 3" key="1">
    <citation type="submission" date="2019-01" db="EMBL/GenBank/DDBJ databases">
        <title>Sequencing of cultivated peanut Arachis hypogaea provides insights into genome evolution and oil improvement.</title>
        <authorList>
            <person name="Chen X."/>
        </authorList>
    </citation>
    <scope>NUCLEOTIDE SEQUENCE [LARGE SCALE GENOMIC DNA]</scope>
    <source>
        <strain evidence="3">cv. Fuhuasheng</strain>
        <tissue evidence="2">Leaves</tissue>
    </source>
</reference>
<accession>A0A445AVQ2</accession>
<keyword evidence="1" id="KW-1133">Transmembrane helix</keyword>
<dbReference type="Proteomes" id="UP000289738">
    <property type="component" value="Chromosome B01"/>
</dbReference>
<organism evidence="2 3">
    <name type="scientific">Arachis hypogaea</name>
    <name type="common">Peanut</name>
    <dbReference type="NCBI Taxonomy" id="3818"/>
    <lineage>
        <taxon>Eukaryota</taxon>
        <taxon>Viridiplantae</taxon>
        <taxon>Streptophyta</taxon>
        <taxon>Embryophyta</taxon>
        <taxon>Tracheophyta</taxon>
        <taxon>Spermatophyta</taxon>
        <taxon>Magnoliopsida</taxon>
        <taxon>eudicotyledons</taxon>
        <taxon>Gunneridae</taxon>
        <taxon>Pentapetalae</taxon>
        <taxon>rosids</taxon>
        <taxon>fabids</taxon>
        <taxon>Fabales</taxon>
        <taxon>Fabaceae</taxon>
        <taxon>Papilionoideae</taxon>
        <taxon>50 kb inversion clade</taxon>
        <taxon>dalbergioids sensu lato</taxon>
        <taxon>Dalbergieae</taxon>
        <taxon>Pterocarpus clade</taxon>
        <taxon>Arachis</taxon>
    </lineage>
</organism>
<dbReference type="EMBL" id="SDMP01000011">
    <property type="protein sequence ID" value="RYR30525.1"/>
    <property type="molecule type" value="Genomic_DNA"/>
</dbReference>
<comment type="caution">
    <text evidence="2">The sequence shown here is derived from an EMBL/GenBank/DDBJ whole genome shotgun (WGS) entry which is preliminary data.</text>
</comment>
<protein>
    <submittedName>
        <fullName evidence="2">Uncharacterized protein</fullName>
    </submittedName>
</protein>